<reference evidence="1 2" key="1">
    <citation type="submission" date="2022-02" db="EMBL/GenBank/DDBJ databases">
        <authorList>
            <person name="Cha I.-T."/>
            <person name="Lee K.-E."/>
            <person name="Park S.-J."/>
        </authorList>
    </citation>
    <scope>NUCLEOTIDE SEQUENCE [LARGE SCALE GENOMIC DNA]</scope>
    <source>
        <strain evidence="1 2">K3R-10</strain>
    </source>
</reference>
<dbReference type="Proteomes" id="UP001232117">
    <property type="component" value="Chromosome"/>
</dbReference>
<proteinExistence type="predicted"/>
<dbReference type="EMBL" id="CP092332">
    <property type="protein sequence ID" value="WGK94393.1"/>
    <property type="molecule type" value="Genomic_DNA"/>
</dbReference>
<dbReference type="RefSeq" id="WP_264532880.1">
    <property type="nucleotide sequence ID" value="NZ_CP092332.1"/>
</dbReference>
<organism evidence="1 2">
    <name type="scientific">Flavobacterium keumense</name>
    <dbReference type="NCBI Taxonomy" id="1306518"/>
    <lineage>
        <taxon>Bacteria</taxon>
        <taxon>Pseudomonadati</taxon>
        <taxon>Bacteroidota</taxon>
        <taxon>Flavobacteriia</taxon>
        <taxon>Flavobacteriales</taxon>
        <taxon>Flavobacteriaceae</taxon>
        <taxon>Flavobacterium</taxon>
    </lineage>
</organism>
<gene>
    <name evidence="1" type="ORF">MG292_09960</name>
</gene>
<keyword evidence="2" id="KW-1185">Reference proteome</keyword>
<protein>
    <recommendedName>
        <fullName evidence="3">Protein CR006 P-loop domain-containing protein</fullName>
    </recommendedName>
</protein>
<dbReference type="InterPro" id="IPR027417">
    <property type="entry name" value="P-loop_NTPase"/>
</dbReference>
<evidence type="ECO:0008006" key="3">
    <source>
        <dbReference type="Google" id="ProtNLM"/>
    </source>
</evidence>
<dbReference type="SUPFAM" id="SSF52540">
    <property type="entry name" value="P-loop containing nucleoside triphosphate hydrolases"/>
    <property type="match status" value="1"/>
</dbReference>
<accession>A0ABY8N5A2</accession>
<evidence type="ECO:0000313" key="2">
    <source>
        <dbReference type="Proteomes" id="UP001232117"/>
    </source>
</evidence>
<evidence type="ECO:0000313" key="1">
    <source>
        <dbReference type="EMBL" id="WGK94393.1"/>
    </source>
</evidence>
<sequence length="727" mass="84919">MTELEIHLENCYGIRRFKHKFNFGQSKTQLVYAPNGVMKSSLALTLEDIAEGRVSKDRIFSHRVNHREVKVDGVDIDKDEIFVIQRMKSAEFNEASTILANEKLKNEYDTINLKLNESKYEFLKQIQPLFGIKANQVESEITSVFKQDLFKMFETYDTEINDIKEPIYSNIQYSEVFNDKSIKFLESKDFKSKIKEYIKVYDSLVNENNSLFMKGTFNHYNADTVTKSLKDNNFFSANHKVKIKEQEITNAKELEDLIFSEKEKVLKDPELANKFNEIDKSLNSNAELRKFRSYIEENQEIIKEFADLSNFKKKLILNYLAKFKSEFNVLLKLHKDTSEQRDKIILEAKKEQKDWKKVIDIFKRRFTVPFEVHIKNQEDVILNSEPASLLFKYTDGNGPDDTKLLGGAELQESLSTGEQRVFYLLNIIFQIETRRKLYKNQLVIVDDIADSFDYKNKYAIIEYLKDVLDDPHFFMIVLTHNFDFYKTIKSRLGAKINHQGNWTSIRRAGEIELIIGEKRDVFPNLRSNYDSCDFTFIACIPFVRNLIEFTISDENNQYLLLTSLLHMKPERADEGIDKTEDLTIQSVLDIFNATFQQTKTKVNSADKVYDLILAKAEEISNLADGNPLDIKYKICISIGIRLYAEKFIISKITDPNFHNHILKKVTGQIVEKYRTEFPNETDNIAILDRVNLMTAENIHVNSFMYEPLMDLTDDHLKTLYKDLKTLA</sequence>
<name>A0ABY8N5A2_9FLAO</name>
<reference evidence="1 2" key="2">
    <citation type="submission" date="2023-06" db="EMBL/GenBank/DDBJ databases">
        <title>Complete Genome Sequence of Flavobacterium keumense K3R-10.</title>
        <authorList>
            <person name="Jeong H."/>
            <person name="Jhang S.Y."/>
            <person name="Kim J.N."/>
        </authorList>
    </citation>
    <scope>NUCLEOTIDE SEQUENCE [LARGE SCALE GENOMIC DNA]</scope>
    <source>
        <strain evidence="1 2">K3R-10</strain>
    </source>
</reference>